<dbReference type="AlphaFoldDB" id="A0AAJ2R283"/>
<evidence type="ECO:0000313" key="1">
    <source>
        <dbReference type="EMBL" id="MDX4956331.1"/>
    </source>
</evidence>
<protein>
    <submittedName>
        <fullName evidence="1">Uncharacterized protein</fullName>
    </submittedName>
</protein>
<accession>A0AAJ2R283</accession>
<gene>
    <name evidence="1" type="ORF">SGN30_23190</name>
</gene>
<evidence type="ECO:0000313" key="2">
    <source>
        <dbReference type="Proteomes" id="UP001287445"/>
    </source>
</evidence>
<dbReference type="RefSeq" id="WP_319075776.1">
    <property type="nucleotide sequence ID" value="NZ_JAWWMZ010000011.1"/>
</dbReference>
<dbReference type="EMBL" id="JAWWMZ010000011">
    <property type="protein sequence ID" value="MDX4956331.1"/>
    <property type="molecule type" value="Genomic_DNA"/>
</dbReference>
<sequence>MNESIINLKDAVRDFVSSLSVCEQDVVRRLILSSQVKSSLNWYGIVIKRYLEGPASELLIQDIIKKYADEAVWRDLDSSKNLPLFEAEIILRESQTALGPEIAI</sequence>
<name>A0AAJ2R283_DELAC</name>
<organism evidence="1 2">
    <name type="scientific">Delftia acidovorans</name>
    <name type="common">Pseudomonas acidovorans</name>
    <name type="synonym">Comamonas acidovorans</name>
    <dbReference type="NCBI Taxonomy" id="80866"/>
    <lineage>
        <taxon>Bacteria</taxon>
        <taxon>Pseudomonadati</taxon>
        <taxon>Pseudomonadota</taxon>
        <taxon>Betaproteobacteria</taxon>
        <taxon>Burkholderiales</taxon>
        <taxon>Comamonadaceae</taxon>
        <taxon>Delftia</taxon>
    </lineage>
</organism>
<comment type="caution">
    <text evidence="1">The sequence shown here is derived from an EMBL/GenBank/DDBJ whole genome shotgun (WGS) entry which is preliminary data.</text>
</comment>
<dbReference type="Proteomes" id="UP001287445">
    <property type="component" value="Unassembled WGS sequence"/>
</dbReference>
<reference evidence="1" key="1">
    <citation type="submission" date="2023-11" db="EMBL/GenBank/DDBJ databases">
        <title>Identification and selenium tolerance of Delftia acidovorans R3-25.</title>
        <authorList>
            <person name="Zhang S."/>
            <person name="Liu Y."/>
            <person name="Guo Y."/>
        </authorList>
    </citation>
    <scope>NUCLEOTIDE SEQUENCE</scope>
    <source>
        <strain evidence="1">R3-25</strain>
    </source>
</reference>
<proteinExistence type="predicted"/>